<dbReference type="SUPFAM" id="SSF57850">
    <property type="entry name" value="RING/U-box"/>
    <property type="match status" value="1"/>
</dbReference>
<reference evidence="3" key="1">
    <citation type="submission" date="2017-02" db="UniProtKB">
        <authorList>
            <consortium name="WormBaseParasite"/>
        </authorList>
    </citation>
    <scope>IDENTIFICATION</scope>
</reference>
<gene>
    <name evidence="1" type="ORF">ACOC_LOCUS13303</name>
</gene>
<protein>
    <submittedName>
        <fullName evidence="3">RING-type domain-containing protein</fullName>
    </submittedName>
</protein>
<evidence type="ECO:0000313" key="2">
    <source>
        <dbReference type="Proteomes" id="UP000267027"/>
    </source>
</evidence>
<keyword evidence="2" id="KW-1185">Reference proteome</keyword>
<reference evidence="1 2" key="2">
    <citation type="submission" date="2018-11" db="EMBL/GenBank/DDBJ databases">
        <authorList>
            <consortium name="Pathogen Informatics"/>
        </authorList>
    </citation>
    <scope>NUCLEOTIDE SEQUENCE [LARGE SCALE GENOMIC DNA]</scope>
    <source>
        <strain evidence="1 2">Costa Rica</strain>
    </source>
</reference>
<dbReference type="Proteomes" id="UP000267027">
    <property type="component" value="Unassembled WGS sequence"/>
</dbReference>
<proteinExistence type="predicted"/>
<sequence length="150" mass="16006">MGDGDGTAEPSRSSLSSTKSGIMDCKEVVGVSIEEDAETTSNTKSFRFKTVSITEKMSKVSPTCELLAGTDPALPNKCSYSCRSTCTSQWLKRAEKCPLCMTPVSSFSHNLDLPPRLLPVVLVADLLAVAEVARLVERGGLCISDRTGVC</sequence>
<accession>A0A0R3Q2K4</accession>
<evidence type="ECO:0000313" key="1">
    <source>
        <dbReference type="EMBL" id="VDM64888.1"/>
    </source>
</evidence>
<dbReference type="OrthoDB" id="5855028at2759"/>
<dbReference type="EMBL" id="UYYA01005787">
    <property type="protein sequence ID" value="VDM64888.1"/>
    <property type="molecule type" value="Genomic_DNA"/>
</dbReference>
<dbReference type="AlphaFoldDB" id="A0A0R3Q2K4"/>
<evidence type="ECO:0000313" key="3">
    <source>
        <dbReference type="WBParaSite" id="ACOC_0001330201-mRNA-1"/>
    </source>
</evidence>
<organism evidence="3">
    <name type="scientific">Angiostrongylus costaricensis</name>
    <name type="common">Nematode worm</name>
    <dbReference type="NCBI Taxonomy" id="334426"/>
    <lineage>
        <taxon>Eukaryota</taxon>
        <taxon>Metazoa</taxon>
        <taxon>Ecdysozoa</taxon>
        <taxon>Nematoda</taxon>
        <taxon>Chromadorea</taxon>
        <taxon>Rhabditida</taxon>
        <taxon>Rhabditina</taxon>
        <taxon>Rhabditomorpha</taxon>
        <taxon>Strongyloidea</taxon>
        <taxon>Metastrongylidae</taxon>
        <taxon>Angiostrongylus</taxon>
    </lineage>
</organism>
<name>A0A0R3Q2K4_ANGCS</name>
<dbReference type="WBParaSite" id="ACOC_0001330201-mRNA-1">
    <property type="protein sequence ID" value="ACOC_0001330201-mRNA-1"/>
    <property type="gene ID" value="ACOC_0001330201"/>
</dbReference>